<dbReference type="PANTHER" id="PTHR11349">
    <property type="entry name" value="NUCLEOSIDE DIPHOSPHATE KINASE"/>
    <property type="match status" value="1"/>
</dbReference>
<dbReference type="EC" id="2.7.4.6" evidence="3"/>
<dbReference type="PROSITE" id="PS51374">
    <property type="entry name" value="NDPK_LIKE"/>
    <property type="match status" value="1"/>
</dbReference>
<evidence type="ECO:0000256" key="7">
    <source>
        <dbReference type="RuleBase" id="RU004011"/>
    </source>
</evidence>
<organism evidence="9 10">
    <name type="scientific">Echinococcus multilocularis</name>
    <name type="common">Fox tapeworm</name>
    <dbReference type="NCBI Taxonomy" id="6211"/>
    <lineage>
        <taxon>Eukaryota</taxon>
        <taxon>Metazoa</taxon>
        <taxon>Spiralia</taxon>
        <taxon>Lophotrochozoa</taxon>
        <taxon>Platyhelminthes</taxon>
        <taxon>Cestoda</taxon>
        <taxon>Eucestoda</taxon>
        <taxon>Cyclophyllidea</taxon>
        <taxon>Taeniidae</taxon>
        <taxon>Echinococcus</taxon>
    </lineage>
</organism>
<evidence type="ECO:0000256" key="4">
    <source>
        <dbReference type="ARBA" id="ARBA00022679"/>
    </source>
</evidence>
<evidence type="ECO:0000256" key="3">
    <source>
        <dbReference type="ARBA" id="ARBA00012966"/>
    </source>
</evidence>
<dbReference type="InterPro" id="IPR001564">
    <property type="entry name" value="Nucleoside_diP_kinase"/>
</dbReference>
<dbReference type="AlphaFoldDB" id="A0A068YML6"/>
<dbReference type="STRING" id="6211.A0A068YML6"/>
<keyword evidence="4" id="KW-0808">Transferase</keyword>
<dbReference type="GO" id="GO:0006228">
    <property type="term" value="P:UTP biosynthetic process"/>
    <property type="evidence" value="ECO:0007669"/>
    <property type="project" value="InterPro"/>
</dbReference>
<keyword evidence="5 9" id="KW-0418">Kinase</keyword>
<sequence>MTSALLATQREWSGMSSDGGFQERTFIMVKPDGVQRGLVGEIIKRFERRGFKLVAMKFMHADEALLNKHYEALSGKPFFKNLIAYMSSGPVVPMVWEGAQAVKLGLYLVPSAPILVSVLVPTLSMDLTQLKLLIAKLRFGSKARNWSTISLALLLTSMLTKYFYRLTYNYNSDLFNEVADYDQASRGLISGAER</sequence>
<evidence type="ECO:0000313" key="9">
    <source>
        <dbReference type="EMBL" id="CDS43411.1"/>
    </source>
</evidence>
<dbReference type="OrthoDB" id="2162449at2759"/>
<dbReference type="eggNOG" id="KOG0888">
    <property type="taxonomic scope" value="Eukaryota"/>
</dbReference>
<reference evidence="9" key="2">
    <citation type="submission" date="2015-11" db="EMBL/GenBank/DDBJ databases">
        <authorList>
            <person name="Zhang Y."/>
            <person name="Guo Z."/>
        </authorList>
    </citation>
    <scope>NUCLEOTIDE SEQUENCE</scope>
</reference>
<evidence type="ECO:0000256" key="1">
    <source>
        <dbReference type="ARBA" id="ARBA00001946"/>
    </source>
</evidence>
<proteinExistence type="inferred from homology"/>
<comment type="similarity">
    <text evidence="2 6 7">Belongs to the NDK family.</text>
</comment>
<evidence type="ECO:0000256" key="6">
    <source>
        <dbReference type="PROSITE-ProRule" id="PRU00706"/>
    </source>
</evidence>
<accession>A0A068YML6</accession>
<dbReference type="InterPro" id="IPR034907">
    <property type="entry name" value="NDK-like_dom"/>
</dbReference>
<keyword evidence="10" id="KW-1185">Reference proteome</keyword>
<feature type="domain" description="Nucleoside diphosphate kinase-like" evidence="8">
    <location>
        <begin position="22"/>
        <end position="141"/>
    </location>
</feature>
<evidence type="ECO:0000256" key="2">
    <source>
        <dbReference type="ARBA" id="ARBA00008142"/>
    </source>
</evidence>
<name>A0A068YML6_ECHMU</name>
<dbReference type="InterPro" id="IPR036850">
    <property type="entry name" value="NDK-like_dom_sf"/>
</dbReference>
<evidence type="ECO:0000256" key="5">
    <source>
        <dbReference type="ARBA" id="ARBA00022777"/>
    </source>
</evidence>
<protein>
    <recommendedName>
        <fullName evidence="3">nucleoside-diphosphate kinase</fullName>
        <ecNumber evidence="3">2.7.4.6</ecNumber>
    </recommendedName>
</protein>
<dbReference type="Proteomes" id="UP000017246">
    <property type="component" value="Unassembled WGS sequence"/>
</dbReference>
<dbReference type="GO" id="GO:0006183">
    <property type="term" value="P:GTP biosynthetic process"/>
    <property type="evidence" value="ECO:0007669"/>
    <property type="project" value="InterPro"/>
</dbReference>
<dbReference type="Gene3D" id="3.30.70.141">
    <property type="entry name" value="Nucleoside diphosphate kinase-like domain"/>
    <property type="match status" value="1"/>
</dbReference>
<dbReference type="Pfam" id="PF00334">
    <property type="entry name" value="NDK"/>
    <property type="match status" value="1"/>
</dbReference>
<dbReference type="FunFam" id="3.30.70.141:FF:000039">
    <property type="entry name" value="Nucleoside diphosphate kinase B"/>
    <property type="match status" value="1"/>
</dbReference>
<dbReference type="PRINTS" id="PR01243">
    <property type="entry name" value="NUCDPKINASE"/>
</dbReference>
<dbReference type="GO" id="GO:0006241">
    <property type="term" value="P:CTP biosynthetic process"/>
    <property type="evidence" value="ECO:0007669"/>
    <property type="project" value="InterPro"/>
</dbReference>
<dbReference type="GO" id="GO:0004550">
    <property type="term" value="F:nucleoside diphosphate kinase activity"/>
    <property type="evidence" value="ECO:0007669"/>
    <property type="project" value="UniProtKB-EC"/>
</dbReference>
<evidence type="ECO:0000313" key="10">
    <source>
        <dbReference type="Proteomes" id="UP000017246"/>
    </source>
</evidence>
<dbReference type="SUPFAM" id="SSF54919">
    <property type="entry name" value="Nucleoside diphosphate kinase, NDK"/>
    <property type="match status" value="1"/>
</dbReference>
<dbReference type="CDD" id="cd04413">
    <property type="entry name" value="NDPk_I"/>
    <property type="match status" value="1"/>
</dbReference>
<comment type="cofactor">
    <cofactor evidence="1">
        <name>Mg(2+)</name>
        <dbReference type="ChEBI" id="CHEBI:18420"/>
    </cofactor>
</comment>
<comment type="caution">
    <text evidence="6">Lacks conserved residue(s) required for the propagation of feature annotation.</text>
</comment>
<gene>
    <name evidence="9" type="ORF">EmuJ_001117000</name>
</gene>
<reference evidence="9" key="1">
    <citation type="journal article" date="2013" name="Nature">
        <title>The genomes of four tapeworm species reveal adaptations to parasitism.</title>
        <authorList>
            <person name="Tsai I.J."/>
            <person name="Zarowiecki M."/>
            <person name="Holroyd N."/>
            <person name="Garciarrubio A."/>
            <person name="Sanchez-Flores A."/>
            <person name="Brooks K.L."/>
            <person name="Tracey A."/>
            <person name="Bobes R.J."/>
            <person name="Fragoso G."/>
            <person name="Sciutto E."/>
            <person name="Aslett M."/>
            <person name="Beasley H."/>
            <person name="Bennett H.M."/>
            <person name="Cai J."/>
            <person name="Camicia F."/>
            <person name="Clark R."/>
            <person name="Cucher M."/>
            <person name="De Silva N."/>
            <person name="Day T.A."/>
            <person name="Deplazes P."/>
            <person name="Estrada K."/>
            <person name="Fernandez C."/>
            <person name="Holland P.W."/>
            <person name="Hou J."/>
            <person name="Hu S."/>
            <person name="Huckvale T."/>
            <person name="Hung S.S."/>
            <person name="Kamenetzky L."/>
            <person name="Keane J.A."/>
            <person name="Kiss F."/>
            <person name="Koziol U."/>
            <person name="Lambert O."/>
            <person name="Liu K."/>
            <person name="Luo X."/>
            <person name="Luo Y."/>
            <person name="Macchiaroli N."/>
            <person name="Nichol S."/>
            <person name="Paps J."/>
            <person name="Parkinson J."/>
            <person name="Pouchkina-Stantcheva N."/>
            <person name="Riddiford N."/>
            <person name="Rosenzvit M."/>
            <person name="Salinas G."/>
            <person name="Wasmuth J.D."/>
            <person name="Zamanian M."/>
            <person name="Zheng Y."/>
            <person name="Cai X."/>
            <person name="Soberon X."/>
            <person name="Olson P.D."/>
            <person name="Laclette J.P."/>
            <person name="Brehm K."/>
            <person name="Berriman M."/>
            <person name="Garciarrubio A."/>
            <person name="Bobes R.J."/>
            <person name="Fragoso G."/>
            <person name="Sanchez-Flores A."/>
            <person name="Estrada K."/>
            <person name="Cevallos M.A."/>
            <person name="Morett E."/>
            <person name="Gonzalez V."/>
            <person name="Portillo T."/>
            <person name="Ochoa-Leyva A."/>
            <person name="Jose M.V."/>
            <person name="Sciutto E."/>
            <person name="Landa A."/>
            <person name="Jimenez L."/>
            <person name="Valdes V."/>
            <person name="Carrero J.C."/>
            <person name="Larralde C."/>
            <person name="Morales-Montor J."/>
            <person name="Limon-Lason J."/>
            <person name="Soberon X."/>
            <person name="Laclette J.P."/>
        </authorList>
    </citation>
    <scope>NUCLEOTIDE SEQUENCE [LARGE SCALE GENOMIC DNA]</scope>
</reference>
<dbReference type="EMBL" id="LN902848">
    <property type="protein sequence ID" value="CDS43411.1"/>
    <property type="molecule type" value="Genomic_DNA"/>
</dbReference>
<dbReference type="SMART" id="SM00562">
    <property type="entry name" value="NDK"/>
    <property type="match status" value="1"/>
</dbReference>
<evidence type="ECO:0000259" key="8">
    <source>
        <dbReference type="SMART" id="SM00562"/>
    </source>
</evidence>